<keyword evidence="3" id="KW-0274">FAD</keyword>
<dbReference type="PRINTS" id="PR00370">
    <property type="entry name" value="FMOXYGENASE"/>
</dbReference>
<dbReference type="Gene3D" id="3.50.50.60">
    <property type="entry name" value="FAD/NAD(P)-binding domain"/>
    <property type="match status" value="1"/>
</dbReference>
<evidence type="ECO:0000256" key="3">
    <source>
        <dbReference type="ARBA" id="ARBA00022827"/>
    </source>
</evidence>
<evidence type="ECO:0000256" key="1">
    <source>
        <dbReference type="ARBA" id="ARBA00009183"/>
    </source>
</evidence>
<dbReference type="GO" id="GO:0050660">
    <property type="term" value="F:flavin adenine dinucleotide binding"/>
    <property type="evidence" value="ECO:0007669"/>
    <property type="project" value="InterPro"/>
</dbReference>
<comment type="caution">
    <text evidence="6">The sequence shown here is derived from an EMBL/GenBank/DDBJ whole genome shotgun (WGS) entry which is preliminary data.</text>
</comment>
<dbReference type="GO" id="GO:0050661">
    <property type="term" value="F:NADP binding"/>
    <property type="evidence" value="ECO:0007669"/>
    <property type="project" value="InterPro"/>
</dbReference>
<gene>
    <name evidence="6" type="primary">czcO</name>
    <name evidence="6" type="ORF">Pla108_26250</name>
</gene>
<keyword evidence="4" id="KW-0521">NADP</keyword>
<dbReference type="Pfam" id="PF00743">
    <property type="entry name" value="FMO-like"/>
    <property type="match status" value="1"/>
</dbReference>
<evidence type="ECO:0000256" key="4">
    <source>
        <dbReference type="ARBA" id="ARBA00022857"/>
    </source>
</evidence>
<keyword evidence="5 6" id="KW-0560">Oxidoreductase</keyword>
<dbReference type="InterPro" id="IPR000960">
    <property type="entry name" value="Flavin_mOase"/>
</dbReference>
<protein>
    <submittedName>
        <fullName evidence="6">Putative oxidoreductase CzcO</fullName>
        <ecNumber evidence="6">1.-.-.-</ecNumber>
    </submittedName>
</protein>
<dbReference type="AlphaFoldDB" id="A0A5C6ABR3"/>
<dbReference type="EMBL" id="SJPR01000003">
    <property type="protein sequence ID" value="TWT96850.1"/>
    <property type="molecule type" value="Genomic_DNA"/>
</dbReference>
<dbReference type="InterPro" id="IPR020946">
    <property type="entry name" value="Flavin_mOase-like"/>
</dbReference>
<evidence type="ECO:0000256" key="2">
    <source>
        <dbReference type="ARBA" id="ARBA00022630"/>
    </source>
</evidence>
<comment type="similarity">
    <text evidence="1">Belongs to the FMO family.</text>
</comment>
<dbReference type="PIRSF" id="PIRSF000332">
    <property type="entry name" value="FMO"/>
    <property type="match status" value="1"/>
</dbReference>
<reference evidence="6 7" key="1">
    <citation type="submission" date="2019-02" db="EMBL/GenBank/DDBJ databases">
        <title>Deep-cultivation of Planctomycetes and their phenomic and genomic characterization uncovers novel biology.</title>
        <authorList>
            <person name="Wiegand S."/>
            <person name="Jogler M."/>
            <person name="Boedeker C."/>
            <person name="Pinto D."/>
            <person name="Vollmers J."/>
            <person name="Rivas-Marin E."/>
            <person name="Kohn T."/>
            <person name="Peeters S.H."/>
            <person name="Heuer A."/>
            <person name="Rast P."/>
            <person name="Oberbeckmann S."/>
            <person name="Bunk B."/>
            <person name="Jeske O."/>
            <person name="Meyerdierks A."/>
            <person name="Storesund J.E."/>
            <person name="Kallscheuer N."/>
            <person name="Luecker S."/>
            <person name="Lage O.M."/>
            <person name="Pohl T."/>
            <person name="Merkel B.J."/>
            <person name="Hornburger P."/>
            <person name="Mueller R.-W."/>
            <person name="Bruemmer F."/>
            <person name="Labrenz M."/>
            <person name="Spormann A.M."/>
            <person name="Op Den Camp H."/>
            <person name="Overmann J."/>
            <person name="Amann R."/>
            <person name="Jetten M.S.M."/>
            <person name="Mascher T."/>
            <person name="Medema M.H."/>
            <person name="Devos D.P."/>
            <person name="Kaster A.-K."/>
            <person name="Ovreas L."/>
            <person name="Rohde M."/>
            <person name="Galperin M.Y."/>
            <person name="Jogler C."/>
        </authorList>
    </citation>
    <scope>NUCLEOTIDE SEQUENCE [LARGE SCALE GENOMIC DNA]</scope>
    <source>
        <strain evidence="6 7">Pla108</strain>
    </source>
</reference>
<keyword evidence="7" id="KW-1185">Reference proteome</keyword>
<dbReference type="InterPro" id="IPR036188">
    <property type="entry name" value="FAD/NAD-bd_sf"/>
</dbReference>
<evidence type="ECO:0000256" key="5">
    <source>
        <dbReference type="ARBA" id="ARBA00023002"/>
    </source>
</evidence>
<dbReference type="GO" id="GO:0004499">
    <property type="term" value="F:N,N-dimethylaniline monooxygenase activity"/>
    <property type="evidence" value="ECO:0007669"/>
    <property type="project" value="InterPro"/>
</dbReference>
<name>A0A5C6ABR3_9BACT</name>
<dbReference type="InterPro" id="IPR050346">
    <property type="entry name" value="FMO-like"/>
</dbReference>
<proteinExistence type="inferred from homology"/>
<evidence type="ECO:0000313" key="7">
    <source>
        <dbReference type="Proteomes" id="UP000317421"/>
    </source>
</evidence>
<dbReference type="SUPFAM" id="SSF51905">
    <property type="entry name" value="FAD/NAD(P)-binding domain"/>
    <property type="match status" value="2"/>
</dbReference>
<dbReference type="RefSeq" id="WP_146445352.1">
    <property type="nucleotide sequence ID" value="NZ_SJPR01000003.1"/>
</dbReference>
<dbReference type="PANTHER" id="PTHR23023">
    <property type="entry name" value="DIMETHYLANILINE MONOOXYGENASE"/>
    <property type="match status" value="1"/>
</dbReference>
<dbReference type="EC" id="1.-.-.-" evidence="6"/>
<keyword evidence="2" id="KW-0285">Flavoprotein</keyword>
<dbReference type="OrthoDB" id="9778740at2"/>
<evidence type="ECO:0000313" key="6">
    <source>
        <dbReference type="EMBL" id="TWT96850.1"/>
    </source>
</evidence>
<sequence>MTPPPTLSTTSGTPRLSQAVVDRTDRIAVIGAGTSGLAMVKNLRQAAFKVDCLEREADLGGNWNIALPCSRVMASTHLISSKGQTEYLDHPMPDGWPEYPSHRLVLDYLRSYVDRFGLGEHLQFGAGVRRVTPMEGPGAARGGGWLVELESGELRRYGRLVIANGHNWDFAFPAWSGRSGEATFGGAELHSGEYKTPDAIAGKRVLVVGGGNSGCDIVVECSQHAALTRLSLRRGYHFLPKFYRGQPIDAVGERLLRWRLPLALRRLLALGMIYLVQGPRAGTGLPKPDHRLFETHPTINSQLIYQLRHGDLEVRPDVERLTGAGVRYVDGREEPFDTIVYATGYHLSFPFMDSATLNWRDGRPELYLNVFHPERDDLFVLGMIQPDSGQWGLVDRQARLVTQYLLASEQGASAARALRERKRRPDRDGAFHDAAINYVETPRHRLEVEHHRYGKRLDREWRRLCRGVTDKATAATA</sequence>
<accession>A0A5C6ABR3</accession>
<dbReference type="Proteomes" id="UP000317421">
    <property type="component" value="Unassembled WGS sequence"/>
</dbReference>
<organism evidence="6 7">
    <name type="scientific">Botrimarina colliarenosi</name>
    <dbReference type="NCBI Taxonomy" id="2528001"/>
    <lineage>
        <taxon>Bacteria</taxon>
        <taxon>Pseudomonadati</taxon>
        <taxon>Planctomycetota</taxon>
        <taxon>Planctomycetia</taxon>
        <taxon>Pirellulales</taxon>
        <taxon>Lacipirellulaceae</taxon>
        <taxon>Botrimarina</taxon>
    </lineage>
</organism>